<dbReference type="GO" id="GO:1990456">
    <property type="term" value="P:mitochondrion-endoplasmic reticulum membrane tethering"/>
    <property type="evidence" value="ECO:0007669"/>
    <property type="project" value="InterPro"/>
</dbReference>
<dbReference type="AlphaFoldDB" id="A0A7S0I0Y5"/>
<evidence type="ECO:0000313" key="3">
    <source>
        <dbReference type="EMBL" id="CAD8507776.1"/>
    </source>
</evidence>
<sequence length="378" mass="38570">MLGKQDTPDHSESLDARRASDTQQNGPAGIGGARGGRVFLGRGCRGGRGGRGIAGAGVPPPPGAIFVKGQRGVTIMKQHAATKTGLTLGGAKGLPSVILGVHPDGAAAAARVAVGERLLAINGAPVTDHDTASQLLRAATGEVVLLIAPPNAGSARAVRDATRPPPSPPAPLAGAMQGRVLRPAAMAGGESKFRHLAAAEVQLEQSLAEVAISRACRFGVKCARPQCRYGHPVGRAIDGRAAGGAAVAEAKVLVDDVADSCASSGLVRRGDRVLTINGAKVTDQQQGTALAKAAVGDVVYYILRGEELVTVTTHKPEAATRLGVTIKNLTDDQQAQARAAAKRAAARMAAAAARAAREGARAIEMVTLLRTPRIISHR</sequence>
<dbReference type="PANTHER" id="PTHR21519:SF1">
    <property type="entry name" value="PDZ DOMAIN-CONTAINING PROTEIN 8"/>
    <property type="match status" value="1"/>
</dbReference>
<dbReference type="InterPro" id="IPR001478">
    <property type="entry name" value="PDZ"/>
</dbReference>
<name>A0A7S0I0Y5_9EUKA</name>
<feature type="region of interest" description="Disordered" evidence="1">
    <location>
        <begin position="155"/>
        <end position="174"/>
    </location>
</feature>
<protein>
    <recommendedName>
        <fullName evidence="2">PDZ domain-containing protein</fullName>
    </recommendedName>
</protein>
<dbReference type="GO" id="GO:0051560">
    <property type="term" value="P:mitochondrial calcium ion homeostasis"/>
    <property type="evidence" value="ECO:0007669"/>
    <property type="project" value="InterPro"/>
</dbReference>
<dbReference type="Pfam" id="PF17820">
    <property type="entry name" value="PDZ_6"/>
    <property type="match status" value="1"/>
</dbReference>
<dbReference type="PANTHER" id="PTHR21519">
    <property type="entry name" value="PDZ DOMAIN-CONTAINING PROTEIN 8"/>
    <property type="match status" value="1"/>
</dbReference>
<feature type="domain" description="PDZ" evidence="2">
    <location>
        <begin position="244"/>
        <end position="306"/>
    </location>
</feature>
<feature type="compositionally biased region" description="Basic and acidic residues" evidence="1">
    <location>
        <begin position="1"/>
        <end position="20"/>
    </location>
</feature>
<dbReference type="Gene3D" id="4.10.1000.40">
    <property type="match status" value="1"/>
</dbReference>
<reference evidence="3" key="1">
    <citation type="submission" date="2021-01" db="EMBL/GenBank/DDBJ databases">
        <authorList>
            <person name="Corre E."/>
            <person name="Pelletier E."/>
            <person name="Niang G."/>
            <person name="Scheremetjew M."/>
            <person name="Finn R."/>
            <person name="Kale V."/>
            <person name="Holt S."/>
            <person name="Cochrane G."/>
            <person name="Meng A."/>
            <person name="Brown T."/>
            <person name="Cohen L."/>
        </authorList>
    </citation>
    <scope>NUCLEOTIDE SEQUENCE</scope>
    <source>
        <strain evidence="3">CCMP1374</strain>
    </source>
</reference>
<dbReference type="PROSITE" id="PS50106">
    <property type="entry name" value="PDZ"/>
    <property type="match status" value="2"/>
</dbReference>
<dbReference type="EMBL" id="HBEP01033816">
    <property type="protein sequence ID" value="CAD8507776.1"/>
    <property type="molecule type" value="Transcribed_RNA"/>
</dbReference>
<evidence type="ECO:0000259" key="2">
    <source>
        <dbReference type="PROSITE" id="PS50106"/>
    </source>
</evidence>
<dbReference type="Gene3D" id="2.30.42.10">
    <property type="match status" value="1"/>
</dbReference>
<feature type="domain" description="PDZ" evidence="2">
    <location>
        <begin position="72"/>
        <end position="151"/>
    </location>
</feature>
<proteinExistence type="predicted"/>
<dbReference type="SMART" id="SM00228">
    <property type="entry name" value="PDZ"/>
    <property type="match status" value="1"/>
</dbReference>
<dbReference type="InterPro" id="IPR039275">
    <property type="entry name" value="PDZD8"/>
</dbReference>
<dbReference type="GO" id="GO:0005739">
    <property type="term" value="C:mitochondrion"/>
    <property type="evidence" value="ECO:0007669"/>
    <property type="project" value="GOC"/>
</dbReference>
<feature type="region of interest" description="Disordered" evidence="1">
    <location>
        <begin position="1"/>
        <end position="36"/>
    </location>
</feature>
<gene>
    <name evidence="3" type="ORF">PANT1444_LOCUS19144</name>
</gene>
<evidence type="ECO:0000256" key="1">
    <source>
        <dbReference type="SAM" id="MobiDB-lite"/>
    </source>
</evidence>
<dbReference type="GO" id="GO:0044233">
    <property type="term" value="C:mitochondria-associated endoplasmic reticulum membrane contact site"/>
    <property type="evidence" value="ECO:0007669"/>
    <property type="project" value="InterPro"/>
</dbReference>
<dbReference type="InterPro" id="IPR036034">
    <property type="entry name" value="PDZ_sf"/>
</dbReference>
<dbReference type="InterPro" id="IPR041489">
    <property type="entry name" value="PDZ_6"/>
</dbReference>
<accession>A0A7S0I0Y5</accession>
<organism evidence="3">
    <name type="scientific">Phaeocystis antarctica</name>
    <dbReference type="NCBI Taxonomy" id="33657"/>
    <lineage>
        <taxon>Eukaryota</taxon>
        <taxon>Haptista</taxon>
        <taxon>Haptophyta</taxon>
        <taxon>Prymnesiophyceae</taxon>
        <taxon>Phaeocystales</taxon>
        <taxon>Phaeocystaceae</taxon>
        <taxon>Phaeocystis</taxon>
    </lineage>
</organism>
<dbReference type="SUPFAM" id="SSF50156">
    <property type="entry name" value="PDZ domain-like"/>
    <property type="match status" value="2"/>
</dbReference>